<dbReference type="Proteomes" id="UP001195914">
    <property type="component" value="Unassembled WGS sequence"/>
</dbReference>
<sequence>MDSEPINRKWSANCLELISVRLDHLDNKYTSIIEQYGRNHKALDTKIEHIKTQLSKMETHMAQNTKLTEAYNNIRGKLDSKMAEVSADAKNWFNGLRTTLDMHARQKFDNMAFDANVMQEQRGLVKLDEMIERLRSIHGSLIEDLNGVIEKRQMAEGNIIQTISDACMSKAVSDLKKELMGDLAGMIQDREEFEDLVLETLERQSKMPVAQLIMSSVSEFTVNKGTPINT</sequence>
<evidence type="ECO:0000313" key="1">
    <source>
        <dbReference type="EMBL" id="KAK1939856.1"/>
    </source>
</evidence>
<dbReference type="AlphaFoldDB" id="A0AAD9GKT5"/>
<reference evidence="1" key="2">
    <citation type="submission" date="2021-05" db="EMBL/GenBank/DDBJ databases">
        <authorList>
            <person name="Pain A."/>
        </authorList>
    </citation>
    <scope>NUCLEOTIDE SEQUENCE</scope>
    <source>
        <strain evidence="1">1802A</strain>
    </source>
</reference>
<dbReference type="EMBL" id="JAHBMH010000007">
    <property type="protein sequence ID" value="KAK1939856.1"/>
    <property type="molecule type" value="Genomic_DNA"/>
</dbReference>
<organism evidence="1 2">
    <name type="scientific">Babesia divergens</name>
    <dbReference type="NCBI Taxonomy" id="32595"/>
    <lineage>
        <taxon>Eukaryota</taxon>
        <taxon>Sar</taxon>
        <taxon>Alveolata</taxon>
        <taxon>Apicomplexa</taxon>
        <taxon>Aconoidasida</taxon>
        <taxon>Piroplasmida</taxon>
        <taxon>Babesiidae</taxon>
        <taxon>Babesia</taxon>
    </lineage>
</organism>
<comment type="caution">
    <text evidence="1">The sequence shown here is derived from an EMBL/GenBank/DDBJ whole genome shotgun (WGS) entry which is preliminary data.</text>
</comment>
<name>A0AAD9GKT5_BABDI</name>
<protein>
    <submittedName>
        <fullName evidence="1">Uncharacterized protein</fullName>
    </submittedName>
</protein>
<accession>A0AAD9GKT5</accession>
<evidence type="ECO:0000313" key="2">
    <source>
        <dbReference type="Proteomes" id="UP001195914"/>
    </source>
</evidence>
<gene>
    <name evidence="1" type="ORF">X943_003969</name>
</gene>
<proteinExistence type="predicted"/>
<reference evidence="1" key="1">
    <citation type="journal article" date="2014" name="Nucleic Acids Res.">
        <title>The evolutionary dynamics of variant antigen genes in Babesia reveal a history of genomic innovation underlying host-parasite interaction.</title>
        <authorList>
            <person name="Jackson A.P."/>
            <person name="Otto T.D."/>
            <person name="Darby A."/>
            <person name="Ramaprasad A."/>
            <person name="Xia D."/>
            <person name="Echaide I.E."/>
            <person name="Farber M."/>
            <person name="Gahlot S."/>
            <person name="Gamble J."/>
            <person name="Gupta D."/>
            <person name="Gupta Y."/>
            <person name="Jackson L."/>
            <person name="Malandrin L."/>
            <person name="Malas T.B."/>
            <person name="Moussa E."/>
            <person name="Nair M."/>
            <person name="Reid A.J."/>
            <person name="Sanders M."/>
            <person name="Sharma J."/>
            <person name="Tracey A."/>
            <person name="Quail M.A."/>
            <person name="Weir W."/>
            <person name="Wastling J.M."/>
            <person name="Hall N."/>
            <person name="Willadsen P."/>
            <person name="Lingelbach K."/>
            <person name="Shiels B."/>
            <person name="Tait A."/>
            <person name="Berriman M."/>
            <person name="Allred D.R."/>
            <person name="Pain A."/>
        </authorList>
    </citation>
    <scope>NUCLEOTIDE SEQUENCE</scope>
    <source>
        <strain evidence="1">1802A</strain>
    </source>
</reference>
<keyword evidence="2" id="KW-1185">Reference proteome</keyword>